<comment type="caution">
    <text evidence="1">The sequence shown here is derived from an EMBL/GenBank/DDBJ whole genome shotgun (WGS) entry which is preliminary data.</text>
</comment>
<gene>
    <name evidence="1" type="ORF">TP2_01770</name>
</gene>
<evidence type="ECO:0000313" key="1">
    <source>
        <dbReference type="EMBL" id="KEO56277.1"/>
    </source>
</evidence>
<sequence>MRLSYGARRPVYLVVAGVSLSFLVHGRETEGARHVMKCLSGGWAAGIVVINAGGY</sequence>
<dbReference type="Proteomes" id="UP000027432">
    <property type="component" value="Unassembled WGS sequence"/>
</dbReference>
<reference evidence="1 2" key="1">
    <citation type="submission" date="2013-07" db="EMBL/GenBank/DDBJ databases">
        <title>Thioclava pacifica DSM 10166 Genome Sequencing.</title>
        <authorList>
            <person name="Lai Q."/>
            <person name="Shao Z."/>
        </authorList>
    </citation>
    <scope>NUCLEOTIDE SEQUENCE [LARGE SCALE GENOMIC DNA]</scope>
    <source>
        <strain evidence="1 2">DSM 10166</strain>
    </source>
</reference>
<protein>
    <submittedName>
        <fullName evidence="1">Uncharacterized protein</fullName>
    </submittedName>
</protein>
<proteinExistence type="predicted"/>
<keyword evidence="2" id="KW-1185">Reference proteome</keyword>
<dbReference type="EMBL" id="AUND01000001">
    <property type="protein sequence ID" value="KEO56277.1"/>
    <property type="molecule type" value="Genomic_DNA"/>
</dbReference>
<dbReference type="AlphaFoldDB" id="A0A074K3Y4"/>
<organism evidence="1 2">
    <name type="scientific">Thioclava pacifica DSM 10166</name>
    <dbReference type="NCBI Taxonomy" id="1353537"/>
    <lineage>
        <taxon>Bacteria</taxon>
        <taxon>Pseudomonadati</taxon>
        <taxon>Pseudomonadota</taxon>
        <taxon>Alphaproteobacteria</taxon>
        <taxon>Rhodobacterales</taxon>
        <taxon>Paracoccaceae</taxon>
        <taxon>Thioclava</taxon>
    </lineage>
</organism>
<evidence type="ECO:0000313" key="2">
    <source>
        <dbReference type="Proteomes" id="UP000027432"/>
    </source>
</evidence>
<name>A0A074K3Y4_9RHOB</name>
<accession>A0A074K3Y4</accession>